<organism evidence="2 3">
    <name type="scientific">Nyctereutes procyonoides</name>
    <name type="common">Raccoon dog</name>
    <name type="synonym">Canis procyonoides</name>
    <dbReference type="NCBI Taxonomy" id="34880"/>
    <lineage>
        <taxon>Eukaryota</taxon>
        <taxon>Metazoa</taxon>
        <taxon>Chordata</taxon>
        <taxon>Craniata</taxon>
        <taxon>Vertebrata</taxon>
        <taxon>Euteleostomi</taxon>
        <taxon>Mammalia</taxon>
        <taxon>Eutheria</taxon>
        <taxon>Laurasiatheria</taxon>
        <taxon>Carnivora</taxon>
        <taxon>Caniformia</taxon>
        <taxon>Canidae</taxon>
        <taxon>Nyctereutes</taxon>
    </lineage>
</organism>
<sequence length="182" mass="19067">MQKSGTEKHRAGSSPWAYQGWGRGGQAGDSGGPRALSGPGLGPSRPASGAVERPQSRGGLCAEIGPTCARFSHLPGRSQVGTKTSAFAGAAVSRPGLDAPEGQRETCWVALKRERGKEEKEKEKRKRKSVPCARTRAPTRPARSPALRHRIPIQQQRSAQRSCAVAGLELGAIGLSSSPAAP</sequence>
<evidence type="ECO:0000313" key="3">
    <source>
        <dbReference type="Proteomes" id="UP000645828"/>
    </source>
</evidence>
<reference evidence="2" key="1">
    <citation type="submission" date="2020-12" db="EMBL/GenBank/DDBJ databases">
        <authorList>
            <consortium name="Molecular Ecology Group"/>
        </authorList>
    </citation>
    <scope>NUCLEOTIDE SEQUENCE</scope>
    <source>
        <strain evidence="2">TBG_1078</strain>
    </source>
</reference>
<evidence type="ECO:0000256" key="1">
    <source>
        <dbReference type="SAM" id="MobiDB-lite"/>
    </source>
</evidence>
<feature type="compositionally biased region" description="Low complexity" evidence="1">
    <location>
        <begin position="131"/>
        <end position="145"/>
    </location>
</feature>
<accession>A0A811XW54</accession>
<feature type="compositionally biased region" description="Basic and acidic residues" evidence="1">
    <location>
        <begin position="1"/>
        <end position="10"/>
    </location>
</feature>
<feature type="compositionally biased region" description="Gly residues" evidence="1">
    <location>
        <begin position="21"/>
        <end position="31"/>
    </location>
</feature>
<feature type="region of interest" description="Disordered" evidence="1">
    <location>
        <begin position="1"/>
        <end position="63"/>
    </location>
</feature>
<name>A0A811XW54_NYCPR</name>
<dbReference type="EMBL" id="CAJHUB010000649">
    <property type="protein sequence ID" value="CAD7668382.1"/>
    <property type="molecule type" value="Genomic_DNA"/>
</dbReference>
<feature type="region of interest" description="Disordered" evidence="1">
    <location>
        <begin position="114"/>
        <end position="158"/>
    </location>
</feature>
<evidence type="ECO:0000313" key="2">
    <source>
        <dbReference type="EMBL" id="CAD7668382.1"/>
    </source>
</evidence>
<dbReference type="Proteomes" id="UP000645828">
    <property type="component" value="Unassembled WGS sequence"/>
</dbReference>
<protein>
    <submittedName>
        <fullName evidence="2">(raccoon dog) hypothetical protein</fullName>
    </submittedName>
</protein>
<dbReference type="AlphaFoldDB" id="A0A811XW54"/>
<proteinExistence type="predicted"/>
<comment type="caution">
    <text evidence="2">The sequence shown here is derived from an EMBL/GenBank/DDBJ whole genome shotgun (WGS) entry which is preliminary data.</text>
</comment>
<keyword evidence="3" id="KW-1185">Reference proteome</keyword>
<gene>
    <name evidence="2" type="ORF">NYPRO_LOCUS1622</name>
</gene>